<keyword evidence="2" id="KW-1185">Reference proteome</keyword>
<reference evidence="1 2" key="1">
    <citation type="journal article" date="2021" name="Elife">
        <title>Chloroplast acquisition without the gene transfer in kleptoplastic sea slugs, Plakobranchus ocellatus.</title>
        <authorList>
            <person name="Maeda T."/>
            <person name="Takahashi S."/>
            <person name="Yoshida T."/>
            <person name="Shimamura S."/>
            <person name="Takaki Y."/>
            <person name="Nagai Y."/>
            <person name="Toyoda A."/>
            <person name="Suzuki Y."/>
            <person name="Arimoto A."/>
            <person name="Ishii H."/>
            <person name="Satoh N."/>
            <person name="Nishiyama T."/>
            <person name="Hasebe M."/>
            <person name="Maruyama T."/>
            <person name="Minagawa J."/>
            <person name="Obokata J."/>
            <person name="Shigenobu S."/>
        </authorList>
    </citation>
    <scope>NUCLEOTIDE SEQUENCE [LARGE SCALE GENOMIC DNA]</scope>
</reference>
<accession>A0AAV4IP43</accession>
<dbReference type="EMBL" id="BMAT01006379">
    <property type="protein sequence ID" value="GFS11499.1"/>
    <property type="molecule type" value="Genomic_DNA"/>
</dbReference>
<name>A0AAV4IP43_9GAST</name>
<organism evidence="1 2">
    <name type="scientific">Elysia marginata</name>
    <dbReference type="NCBI Taxonomy" id="1093978"/>
    <lineage>
        <taxon>Eukaryota</taxon>
        <taxon>Metazoa</taxon>
        <taxon>Spiralia</taxon>
        <taxon>Lophotrochozoa</taxon>
        <taxon>Mollusca</taxon>
        <taxon>Gastropoda</taxon>
        <taxon>Heterobranchia</taxon>
        <taxon>Euthyneura</taxon>
        <taxon>Panpulmonata</taxon>
        <taxon>Sacoglossa</taxon>
        <taxon>Placobranchoidea</taxon>
        <taxon>Plakobranchidae</taxon>
        <taxon>Elysia</taxon>
    </lineage>
</organism>
<gene>
    <name evidence="1" type="ORF">ElyMa_003088000</name>
</gene>
<evidence type="ECO:0000313" key="2">
    <source>
        <dbReference type="Proteomes" id="UP000762676"/>
    </source>
</evidence>
<dbReference type="AlphaFoldDB" id="A0AAV4IP43"/>
<evidence type="ECO:0008006" key="3">
    <source>
        <dbReference type="Google" id="ProtNLM"/>
    </source>
</evidence>
<comment type="caution">
    <text evidence="1">The sequence shown here is derived from an EMBL/GenBank/DDBJ whole genome shotgun (WGS) entry which is preliminary data.</text>
</comment>
<sequence>MTSRSVSREEAAGPTPLLTHRNKLRIAAWNVRTMYETEIGADNKGYEEIMGTHGIGQMNENGERFADLCALNQMVIGGSIFPHKNIHKMAWRSPDHTTETKLTIFVL</sequence>
<protein>
    <recommendedName>
        <fullName evidence="3">Endonuclease/exonuclease/phosphatase domain-containing protein</fullName>
    </recommendedName>
</protein>
<proteinExistence type="predicted"/>
<evidence type="ECO:0000313" key="1">
    <source>
        <dbReference type="EMBL" id="GFS11499.1"/>
    </source>
</evidence>
<dbReference type="Proteomes" id="UP000762676">
    <property type="component" value="Unassembled WGS sequence"/>
</dbReference>